<reference evidence="1 2" key="1">
    <citation type="submission" date="2020-08" db="EMBL/GenBank/DDBJ databases">
        <title>Functional genomics of gut bacteria from endangered species of beetles.</title>
        <authorList>
            <person name="Carlos-Shanley C."/>
        </authorList>
    </citation>
    <scope>NUCLEOTIDE SEQUENCE [LARGE SCALE GENOMIC DNA]</scope>
    <source>
        <strain evidence="1 2">S00151</strain>
    </source>
</reference>
<protein>
    <submittedName>
        <fullName evidence="1">Uncharacterized protein</fullName>
    </submittedName>
</protein>
<gene>
    <name evidence="1" type="ORF">HNP38_002465</name>
</gene>
<dbReference type="EMBL" id="JACHLE010000003">
    <property type="protein sequence ID" value="MBB4807161.1"/>
    <property type="molecule type" value="Genomic_DNA"/>
</dbReference>
<proteinExistence type="predicted"/>
<name>A0A840KCP1_9FLAO</name>
<accession>A0A840KCP1</accession>
<dbReference type="Proteomes" id="UP000592180">
    <property type="component" value="Unassembled WGS sequence"/>
</dbReference>
<comment type="caution">
    <text evidence="1">The sequence shown here is derived from an EMBL/GenBank/DDBJ whole genome shotgun (WGS) entry which is preliminary data.</text>
</comment>
<dbReference type="AlphaFoldDB" id="A0A840KCP1"/>
<sequence length="46" mass="5463">MHGLGFKCLILNYAHWQRKKPEPQLDESIRSQTFFDINGKTKENKD</sequence>
<evidence type="ECO:0000313" key="1">
    <source>
        <dbReference type="EMBL" id="MBB4807161.1"/>
    </source>
</evidence>
<evidence type="ECO:0000313" key="2">
    <source>
        <dbReference type="Proteomes" id="UP000592180"/>
    </source>
</evidence>
<organism evidence="1 2">
    <name type="scientific">Chryseobacterium defluvii</name>
    <dbReference type="NCBI Taxonomy" id="160396"/>
    <lineage>
        <taxon>Bacteria</taxon>
        <taxon>Pseudomonadati</taxon>
        <taxon>Bacteroidota</taxon>
        <taxon>Flavobacteriia</taxon>
        <taxon>Flavobacteriales</taxon>
        <taxon>Weeksellaceae</taxon>
        <taxon>Chryseobacterium group</taxon>
        <taxon>Chryseobacterium</taxon>
    </lineage>
</organism>
<keyword evidence="2" id="KW-1185">Reference proteome</keyword>